<dbReference type="InterPro" id="IPR002376">
    <property type="entry name" value="Formyl_transf_N"/>
</dbReference>
<evidence type="ECO:0000313" key="2">
    <source>
        <dbReference type="EMBL" id="ACS78656.1"/>
    </source>
</evidence>
<dbReference type="PANTHER" id="PTHR11138">
    <property type="entry name" value="METHIONYL-TRNA FORMYLTRANSFERASE"/>
    <property type="match status" value="1"/>
</dbReference>
<dbReference type="eggNOG" id="COG0223">
    <property type="taxonomic scope" value="Bacteria"/>
</dbReference>
<dbReference type="EMBL" id="CP001649">
    <property type="protein sequence ID" value="ACS78656.1"/>
    <property type="molecule type" value="Genomic_DNA"/>
</dbReference>
<organism evidence="2 3">
    <name type="scientific">Maridesulfovibrio salexigens (strain ATCC 14822 / DSM 2638 / NCIMB 8403 / VKM B-1763)</name>
    <name type="common">Desulfovibrio salexigens</name>
    <dbReference type="NCBI Taxonomy" id="526222"/>
    <lineage>
        <taxon>Bacteria</taxon>
        <taxon>Pseudomonadati</taxon>
        <taxon>Thermodesulfobacteriota</taxon>
        <taxon>Desulfovibrionia</taxon>
        <taxon>Desulfovibrionales</taxon>
        <taxon>Desulfovibrionaceae</taxon>
        <taxon>Maridesulfovibrio</taxon>
    </lineage>
</organism>
<dbReference type="Pfam" id="PF00551">
    <property type="entry name" value="Formyl_trans_N"/>
    <property type="match status" value="1"/>
</dbReference>
<protein>
    <submittedName>
        <fullName evidence="2">Formyl transferase domain protein</fullName>
    </submittedName>
</protein>
<keyword evidence="2" id="KW-0808">Transferase</keyword>
<name>C6BXU8_MARSD</name>
<reference evidence="2 3" key="1">
    <citation type="submission" date="2009-06" db="EMBL/GenBank/DDBJ databases">
        <title>Complete sequence of Desulfovibrio salexigens DSM 2638.</title>
        <authorList>
            <consortium name="US DOE Joint Genome Institute"/>
            <person name="Lucas S."/>
            <person name="Copeland A."/>
            <person name="Lapidus A."/>
            <person name="Glavina del Rio T."/>
            <person name="Tice H."/>
            <person name="Bruce D."/>
            <person name="Goodwin L."/>
            <person name="Pitluck S."/>
            <person name="Munk A.C."/>
            <person name="Brettin T."/>
            <person name="Detter J.C."/>
            <person name="Han C."/>
            <person name="Tapia R."/>
            <person name="Larimer F."/>
            <person name="Land M."/>
            <person name="Hauser L."/>
            <person name="Kyrpides N."/>
            <person name="Anderson I."/>
            <person name="Wall J.D."/>
            <person name="Arkin A.P."/>
            <person name="Dehal P."/>
            <person name="Chivian D."/>
            <person name="Giles B."/>
            <person name="Hazen T.C."/>
        </authorList>
    </citation>
    <scope>NUCLEOTIDE SEQUENCE [LARGE SCALE GENOMIC DNA]</scope>
    <source>
        <strain evidence="3">ATCC 14822 / DSM 2638 / NCIMB 8403 / VKM B-1763</strain>
    </source>
</reference>
<dbReference type="Proteomes" id="UP000002601">
    <property type="component" value="Chromosome"/>
</dbReference>
<proteinExistence type="predicted"/>
<dbReference type="PANTHER" id="PTHR11138:SF5">
    <property type="entry name" value="METHIONYL-TRNA FORMYLTRANSFERASE, MITOCHONDRIAL"/>
    <property type="match status" value="1"/>
</dbReference>
<dbReference type="Gene3D" id="3.40.50.12230">
    <property type="match status" value="1"/>
</dbReference>
<dbReference type="SUPFAM" id="SSF53328">
    <property type="entry name" value="Formyltransferase"/>
    <property type="match status" value="1"/>
</dbReference>
<accession>C6BXU8</accession>
<dbReference type="AlphaFoldDB" id="C6BXU8"/>
<dbReference type="CDD" id="cd08820">
    <property type="entry name" value="FMT_core_like_6"/>
    <property type="match status" value="1"/>
</dbReference>
<dbReference type="OrthoDB" id="5451126at2"/>
<keyword evidence="3" id="KW-1185">Reference proteome</keyword>
<dbReference type="KEGG" id="dsa:Desal_0590"/>
<dbReference type="STRING" id="526222.Desal_0590"/>
<feature type="domain" description="Formyl transferase N-terminal" evidence="1">
    <location>
        <begin position="67"/>
        <end position="165"/>
    </location>
</feature>
<evidence type="ECO:0000259" key="1">
    <source>
        <dbReference type="Pfam" id="PF00551"/>
    </source>
</evidence>
<dbReference type="HOGENOM" id="CLU_1141332_0_0_7"/>
<dbReference type="GO" id="GO:0004479">
    <property type="term" value="F:methionyl-tRNA formyltransferase activity"/>
    <property type="evidence" value="ECO:0007669"/>
    <property type="project" value="TreeGrafter"/>
</dbReference>
<evidence type="ECO:0000313" key="3">
    <source>
        <dbReference type="Proteomes" id="UP000002601"/>
    </source>
</evidence>
<dbReference type="GO" id="GO:0005829">
    <property type="term" value="C:cytosol"/>
    <property type="evidence" value="ECO:0007669"/>
    <property type="project" value="TreeGrafter"/>
</dbReference>
<sequence>MVGDSPKKIFFMGRKLVATECFRSLLDLHISGEVHIVGVLSSPHVLDGVENVPSLCAEYEVPILSSLDDFLKVDDVDILISVQFGEILKRVHLEKALEINVNLHMAPLPEYRGCNQFSHAILDGKKIFGTTLHVIDEQIDHGDILFEKRFPIPEDCWVEELYSMTLSASIGLFRESIRPLVAGEYRCVPQCELIEERGTSLHFRKEMNGLKNIDLSKGMEHAQTALRATSMPGFSPPFVELNGEKVYLVAERYVCNTRGLLCTPMKSSLKPS</sequence>
<gene>
    <name evidence="2" type="ordered locus">Desal_0590</name>
</gene>
<dbReference type="RefSeq" id="WP_015850475.1">
    <property type="nucleotide sequence ID" value="NC_012881.1"/>
</dbReference>
<dbReference type="InterPro" id="IPR036477">
    <property type="entry name" value="Formyl_transf_N_sf"/>
</dbReference>